<dbReference type="Proteomes" id="UP001497535">
    <property type="component" value="Unassembled WGS sequence"/>
</dbReference>
<dbReference type="EMBL" id="CAVMJV010000017">
    <property type="protein sequence ID" value="CAK5059138.1"/>
    <property type="molecule type" value="Genomic_DNA"/>
</dbReference>
<evidence type="ECO:0000313" key="1">
    <source>
        <dbReference type="EMBL" id="CAK5059138.1"/>
    </source>
</evidence>
<reference evidence="1" key="1">
    <citation type="submission" date="2023-11" db="EMBL/GenBank/DDBJ databases">
        <authorList>
            <person name="Poullet M."/>
        </authorList>
    </citation>
    <scope>NUCLEOTIDE SEQUENCE</scope>
    <source>
        <strain evidence="1">E1834</strain>
    </source>
</reference>
<organism evidence="1 2">
    <name type="scientific">Meloidogyne enterolobii</name>
    <name type="common">Root-knot nematode worm</name>
    <name type="synonym">Meloidogyne mayaguensis</name>
    <dbReference type="NCBI Taxonomy" id="390850"/>
    <lineage>
        <taxon>Eukaryota</taxon>
        <taxon>Metazoa</taxon>
        <taxon>Ecdysozoa</taxon>
        <taxon>Nematoda</taxon>
        <taxon>Chromadorea</taxon>
        <taxon>Rhabditida</taxon>
        <taxon>Tylenchina</taxon>
        <taxon>Tylenchomorpha</taxon>
        <taxon>Tylenchoidea</taxon>
        <taxon>Meloidogynidae</taxon>
        <taxon>Meloidogyninae</taxon>
        <taxon>Meloidogyne</taxon>
    </lineage>
</organism>
<protein>
    <submittedName>
        <fullName evidence="1">Uncharacterized protein</fullName>
    </submittedName>
</protein>
<proteinExistence type="predicted"/>
<name>A0ACB0YS47_MELEN</name>
<sequence length="145" mass="16732">MVTSDKKEWKKSIKCPVDGRELQPLSPPEESVLSSSPNLTSVRLRTLFNILALLNQCYPDYDFSQTKSASFRKVTYQDCIVSVDGKLVATVHNYGLLRDILWRTIEDSIKIDECCIYSYIPQYCGDPFTEDGCIWSFNFFFFNKV</sequence>
<evidence type="ECO:0000313" key="2">
    <source>
        <dbReference type="Proteomes" id="UP001497535"/>
    </source>
</evidence>
<gene>
    <name evidence="1" type="ORF">MENTE1834_LOCUS15629</name>
</gene>
<accession>A0ACB0YS47</accession>
<keyword evidence="2" id="KW-1185">Reference proteome</keyword>
<comment type="caution">
    <text evidence="1">The sequence shown here is derived from an EMBL/GenBank/DDBJ whole genome shotgun (WGS) entry which is preliminary data.</text>
</comment>